<feature type="domain" description="Heterokaryon incompatibility" evidence="2">
    <location>
        <begin position="69"/>
        <end position="217"/>
    </location>
</feature>
<dbReference type="PANTHER" id="PTHR24148:SF64">
    <property type="entry name" value="HETEROKARYON INCOMPATIBILITY DOMAIN-CONTAINING PROTEIN"/>
    <property type="match status" value="1"/>
</dbReference>
<dbReference type="Proteomes" id="UP000276864">
    <property type="component" value="Unassembled WGS sequence"/>
</dbReference>
<dbReference type="Proteomes" id="UP000271337">
    <property type="component" value="Unassembled WGS sequence"/>
</dbReference>
<evidence type="ECO:0000313" key="3">
    <source>
        <dbReference type="EMBL" id="RMY16756.1"/>
    </source>
</evidence>
<feature type="region of interest" description="Disordered" evidence="1">
    <location>
        <begin position="539"/>
        <end position="569"/>
    </location>
</feature>
<reference evidence="5 6" key="1">
    <citation type="journal article" date="2018" name="BMC Genomics">
        <title>Genomic evidence for intraspecific hybridization in a clonal and extremely halotolerant yeast.</title>
        <authorList>
            <person name="Gostincar C."/>
            <person name="Stajich J.E."/>
            <person name="Zupancic J."/>
            <person name="Zalar P."/>
            <person name="Gunde-Cimerman N."/>
        </authorList>
    </citation>
    <scope>NUCLEOTIDE SEQUENCE [LARGE SCALE GENOMIC DNA]</scope>
    <source>
        <strain evidence="4 6">EXF-6651</strain>
        <strain evidence="3 5">EXF-6669</strain>
    </source>
</reference>
<gene>
    <name evidence="4" type="ORF">D0866_08030</name>
    <name evidence="3" type="ORF">D0867_06414</name>
</gene>
<dbReference type="OrthoDB" id="2157530at2759"/>
<dbReference type="VEuPathDB" id="FungiDB:BTJ68_14829"/>
<name>A0A3M6ZNA1_HORWE</name>
<evidence type="ECO:0000256" key="1">
    <source>
        <dbReference type="SAM" id="MobiDB-lite"/>
    </source>
</evidence>
<accession>A0A3M6ZNA1</accession>
<evidence type="ECO:0000313" key="5">
    <source>
        <dbReference type="Proteomes" id="UP000271337"/>
    </source>
</evidence>
<feature type="compositionally biased region" description="Low complexity" evidence="1">
    <location>
        <begin position="551"/>
        <end position="566"/>
    </location>
</feature>
<evidence type="ECO:0000259" key="2">
    <source>
        <dbReference type="Pfam" id="PF06985"/>
    </source>
</evidence>
<dbReference type="InterPro" id="IPR010730">
    <property type="entry name" value="HET"/>
</dbReference>
<comment type="caution">
    <text evidence="3">The sequence shown here is derived from an EMBL/GenBank/DDBJ whole genome shotgun (WGS) entry which is preliminary data.</text>
</comment>
<dbReference type="Pfam" id="PF26639">
    <property type="entry name" value="Het-6_barrel"/>
    <property type="match status" value="1"/>
</dbReference>
<dbReference type="EMBL" id="QWIL01000623">
    <property type="protein sequence ID" value="RMY16756.1"/>
    <property type="molecule type" value="Genomic_DNA"/>
</dbReference>
<evidence type="ECO:0000313" key="4">
    <source>
        <dbReference type="EMBL" id="RMY30388.1"/>
    </source>
</evidence>
<dbReference type="InterPro" id="IPR052895">
    <property type="entry name" value="HetReg/Transcr_Mod"/>
</dbReference>
<dbReference type="EMBL" id="QWIM01000853">
    <property type="protein sequence ID" value="RMY30388.1"/>
    <property type="molecule type" value="Genomic_DNA"/>
</dbReference>
<evidence type="ECO:0000313" key="6">
    <source>
        <dbReference type="Proteomes" id="UP000276864"/>
    </source>
</evidence>
<dbReference type="Pfam" id="PF06985">
    <property type="entry name" value="HET"/>
    <property type="match status" value="1"/>
</dbReference>
<proteinExistence type="predicted"/>
<sequence length="653" mass="73156">MATTMNLTRWRSPLYRANNDIATFHYPPLKSFKTGIRLAVIQPATGSKALSIKLIDSFVTGPKDNLTPYDALSYTWGTGPRSKQILCNGKRMQVTETLLAALHRFRRPHHEVTMWIDQICICQERVKERNRQVQMMGDIFRGARKVIVWLGEDYEDSRAGMQLAGQLCAVAKKPHVYSLDVGDLETHGLPKRGHKRWKALAAILRRPWFWRTWVVQEVVLNPNVDLVLGAAALTWDELESVVALLEGPEPSFWQPDQVISASELPFSRINRIRTRHRRLLDARRGNASMEPHDPSQLQPEQSQLDVDIDNPDILDLLFMSRGLGATDPRDKIYALLGLSKHDIEPDYSQSPESIFIDFALQTLGVATNKFAKLEAIDGEPPLASDRDFRRAIVLLSCAGRQNQQLNLPSWVPDWTTTLASRPLIFGLNETRYNAGGNRLGVFDWKYETGLHLSGILLDTVQAAGKIKLDFDPHSIANNNINSHALIAHWWQEAHDLASKRIDTSPGSAPYTDAFERMRRRLYLCKHGYYIGESSQRIQHGRRGSLLDDSSEGTPPSSTPNTTHSATQTLTLGPTRGRVMIVTSTGFVGLAPHGTREGDVVFVVRGIDVPLLLRANGDDDDASYELVGEGYVQGVMEGEALLMRELVALEVVVR</sequence>
<dbReference type="AlphaFoldDB" id="A0A3M6ZNA1"/>
<organism evidence="3 5">
    <name type="scientific">Hortaea werneckii</name>
    <name type="common">Black yeast</name>
    <name type="synonym">Cladosporium werneckii</name>
    <dbReference type="NCBI Taxonomy" id="91943"/>
    <lineage>
        <taxon>Eukaryota</taxon>
        <taxon>Fungi</taxon>
        <taxon>Dikarya</taxon>
        <taxon>Ascomycota</taxon>
        <taxon>Pezizomycotina</taxon>
        <taxon>Dothideomycetes</taxon>
        <taxon>Dothideomycetidae</taxon>
        <taxon>Mycosphaerellales</taxon>
        <taxon>Teratosphaeriaceae</taxon>
        <taxon>Hortaea</taxon>
    </lineage>
</organism>
<protein>
    <recommendedName>
        <fullName evidence="2">Heterokaryon incompatibility domain-containing protein</fullName>
    </recommendedName>
</protein>
<dbReference type="PANTHER" id="PTHR24148">
    <property type="entry name" value="ANKYRIN REPEAT DOMAIN-CONTAINING PROTEIN 39 HOMOLOG-RELATED"/>
    <property type="match status" value="1"/>
</dbReference>